<dbReference type="AlphaFoldDB" id="A0A521DF19"/>
<feature type="domain" description="CzcB-like barrel-sandwich hybrid" evidence="4">
    <location>
        <begin position="41"/>
        <end position="296"/>
    </location>
</feature>
<dbReference type="SUPFAM" id="SSF111369">
    <property type="entry name" value="HlyD-like secretion proteins"/>
    <property type="match status" value="1"/>
</dbReference>
<dbReference type="PROSITE" id="PS51257">
    <property type="entry name" value="PROKAR_LIPOPROTEIN"/>
    <property type="match status" value="1"/>
</dbReference>
<evidence type="ECO:0000313" key="5">
    <source>
        <dbReference type="EMBL" id="SMO70218.1"/>
    </source>
</evidence>
<comment type="subcellular location">
    <subcellularLocation>
        <location evidence="1">Cell envelope</location>
    </subcellularLocation>
</comment>
<dbReference type="Gene3D" id="2.40.30.170">
    <property type="match status" value="1"/>
</dbReference>
<organism evidence="5 6">
    <name type="scientific">Balnearium lithotrophicum</name>
    <dbReference type="NCBI Taxonomy" id="223788"/>
    <lineage>
        <taxon>Bacteria</taxon>
        <taxon>Pseudomonadati</taxon>
        <taxon>Aquificota</taxon>
        <taxon>Aquificia</taxon>
        <taxon>Desulfurobacteriales</taxon>
        <taxon>Desulfurobacteriaceae</taxon>
        <taxon>Balnearium</taxon>
    </lineage>
</organism>
<dbReference type="Gene3D" id="2.40.50.100">
    <property type="match status" value="2"/>
</dbReference>
<evidence type="ECO:0000259" key="4">
    <source>
        <dbReference type="Pfam" id="PF25973"/>
    </source>
</evidence>
<gene>
    <name evidence="5" type="ORF">SAMN06269117_12023</name>
</gene>
<evidence type="ECO:0000256" key="3">
    <source>
        <dbReference type="SAM" id="Coils"/>
    </source>
</evidence>
<keyword evidence="2 3" id="KW-0175">Coiled coil</keyword>
<evidence type="ECO:0000256" key="2">
    <source>
        <dbReference type="ARBA" id="ARBA00023054"/>
    </source>
</evidence>
<evidence type="ECO:0000256" key="1">
    <source>
        <dbReference type="ARBA" id="ARBA00004196"/>
    </source>
</evidence>
<dbReference type="InterPro" id="IPR050465">
    <property type="entry name" value="UPF0194_transport"/>
</dbReference>
<proteinExistence type="predicted"/>
<dbReference type="Gene3D" id="1.10.287.470">
    <property type="entry name" value="Helix hairpin bin"/>
    <property type="match status" value="1"/>
</dbReference>
<evidence type="ECO:0000313" key="6">
    <source>
        <dbReference type="Proteomes" id="UP000317315"/>
    </source>
</evidence>
<dbReference type="PANTHER" id="PTHR32347">
    <property type="entry name" value="EFFLUX SYSTEM COMPONENT YKNX-RELATED"/>
    <property type="match status" value="1"/>
</dbReference>
<dbReference type="PRINTS" id="PR01490">
    <property type="entry name" value="RTXTOXIND"/>
</dbReference>
<accession>A0A521DF19</accession>
<dbReference type="InterPro" id="IPR058647">
    <property type="entry name" value="BSH_CzcB-like"/>
</dbReference>
<dbReference type="Proteomes" id="UP000317315">
    <property type="component" value="Unassembled WGS sequence"/>
</dbReference>
<keyword evidence="6" id="KW-1185">Reference proteome</keyword>
<name>A0A521DF19_9BACT</name>
<dbReference type="PANTHER" id="PTHR32347:SF23">
    <property type="entry name" value="BLL5650 PROTEIN"/>
    <property type="match status" value="1"/>
</dbReference>
<dbReference type="RefSeq" id="WP_185954287.1">
    <property type="nucleotide sequence ID" value="NZ_FXTM01000020.1"/>
</dbReference>
<feature type="coiled-coil region" evidence="3">
    <location>
        <begin position="183"/>
        <end position="269"/>
    </location>
</feature>
<dbReference type="EMBL" id="FXTM01000020">
    <property type="protein sequence ID" value="SMO70218.1"/>
    <property type="molecule type" value="Genomic_DNA"/>
</dbReference>
<dbReference type="Pfam" id="PF25973">
    <property type="entry name" value="BSH_CzcB"/>
    <property type="match status" value="1"/>
</dbReference>
<dbReference type="GO" id="GO:0030313">
    <property type="term" value="C:cell envelope"/>
    <property type="evidence" value="ECO:0007669"/>
    <property type="project" value="UniProtKB-SubCell"/>
</dbReference>
<protein>
    <submittedName>
        <fullName evidence="5">HlyD family secretion protein</fullName>
    </submittedName>
</protein>
<reference evidence="5 6" key="1">
    <citation type="submission" date="2017-05" db="EMBL/GenBank/DDBJ databases">
        <authorList>
            <person name="Varghese N."/>
            <person name="Submissions S."/>
        </authorList>
    </citation>
    <scope>NUCLEOTIDE SEQUENCE [LARGE SCALE GENOMIC DNA]</scope>
    <source>
        <strain evidence="5 6">DSM 16304</strain>
    </source>
</reference>
<feature type="coiled-coil region" evidence="3">
    <location>
        <begin position="71"/>
        <end position="144"/>
    </location>
</feature>
<sequence>MNRRLILLLVLLPVFFSCSPFKKESSTLYINGRIEGDEYDVGTKYAGRVVRIFHDEGDNVKRGELLAVLDSQELNERLKGAEENYRALLSTVKAKEEELNYYRNKLSAEEKRLSELSKTVELQIKQSEDNVKSAFSKLKMAEANYRRSLSAFKKAKKDYVRYRNLYRRRVISESSFDSVKLSFETAKANLEAAKSAVSAAQSQLSSARRMVEIAKERRKEVGALSDEIRALKRTILAKENEVEAYRKKAEAAKRAADEIRATISNLSIRSPIDGTITEKLVELGEVVAPGQKLFTLYNLDNLYFEGYVPERKIGLIHLGQRGFVKVDSYPNRKFPVVVTFVSSEAEFTPKEVQTKEERVKEVFKVKLKLLENPDHVLKPGMPADCYVELEKR</sequence>